<comment type="caution">
    <text evidence="2">The sequence shown here is derived from an EMBL/GenBank/DDBJ whole genome shotgun (WGS) entry which is preliminary data.</text>
</comment>
<keyword evidence="3" id="KW-1185">Reference proteome</keyword>
<protein>
    <recommendedName>
        <fullName evidence="4">WXG100 family type VII secretion target</fullName>
    </recommendedName>
</protein>
<name>A0ABW6RZQ5_9NOCA</name>
<organism evidence="2 3">
    <name type="scientific">Nocardia jiangxiensis</name>
    <dbReference type="NCBI Taxonomy" id="282685"/>
    <lineage>
        <taxon>Bacteria</taxon>
        <taxon>Bacillati</taxon>
        <taxon>Actinomycetota</taxon>
        <taxon>Actinomycetes</taxon>
        <taxon>Mycobacteriales</taxon>
        <taxon>Nocardiaceae</taxon>
        <taxon>Nocardia</taxon>
    </lineage>
</organism>
<sequence>MNQANPYPNIGFNPVPGTPDDVSGLRTEINSAGAAVKETNDLLKRLRNSNDGIWKGDAGDAFRSHFDNTLAQDLGYAQNSLERAVTVLDEWHTGLVGYQDTAKTLETEAAEARDNHAKAVTALQQAKANPDLGLANQTFTDQNALAAAQSRLDTAEAAVRSAGTSVDNYQGALDSVIQRAKDLESEHGKLARKVAAELDAAAKDFAPSAPNHHWWDSITDAVKAVGKWIDEHRKGLHEALSIISSVAGLLAVVTPPPIDAIALGVSLAAGAGALASDATDKDIRNAFLHGSWSDKLKAAETVGGDAMSVIPGVGGLAKVGKVAMLGDAAGDVGRFEGMARAWSESAHAPGWVNNKMIGDGTNKLATALNSSGFTAGTHTVLQAMKVEGAHATADPAVALKVFKGLKTSVTKIGTWGYNEATG</sequence>
<evidence type="ECO:0008006" key="4">
    <source>
        <dbReference type="Google" id="ProtNLM"/>
    </source>
</evidence>
<feature type="coiled-coil region" evidence="1">
    <location>
        <begin position="95"/>
        <end position="129"/>
    </location>
</feature>
<evidence type="ECO:0000313" key="2">
    <source>
        <dbReference type="EMBL" id="MFF3569508.1"/>
    </source>
</evidence>
<gene>
    <name evidence="2" type="ORF">ACFYXQ_17200</name>
</gene>
<proteinExistence type="predicted"/>
<dbReference type="EMBL" id="JBIAQY010000005">
    <property type="protein sequence ID" value="MFF3569508.1"/>
    <property type="molecule type" value="Genomic_DNA"/>
</dbReference>
<evidence type="ECO:0000313" key="3">
    <source>
        <dbReference type="Proteomes" id="UP001601992"/>
    </source>
</evidence>
<accession>A0ABW6RZQ5</accession>
<reference evidence="2 3" key="1">
    <citation type="submission" date="2024-10" db="EMBL/GenBank/DDBJ databases">
        <title>The Natural Products Discovery Center: Release of the First 8490 Sequenced Strains for Exploring Actinobacteria Biosynthetic Diversity.</title>
        <authorList>
            <person name="Kalkreuter E."/>
            <person name="Kautsar S.A."/>
            <person name="Yang D."/>
            <person name="Bader C.D."/>
            <person name="Teijaro C.N."/>
            <person name="Fluegel L."/>
            <person name="Davis C.M."/>
            <person name="Simpson J.R."/>
            <person name="Lauterbach L."/>
            <person name="Steele A.D."/>
            <person name="Gui C."/>
            <person name="Meng S."/>
            <person name="Li G."/>
            <person name="Viehrig K."/>
            <person name="Ye F."/>
            <person name="Su P."/>
            <person name="Kiefer A.F."/>
            <person name="Nichols A."/>
            <person name="Cepeda A.J."/>
            <person name="Yan W."/>
            <person name="Fan B."/>
            <person name="Jiang Y."/>
            <person name="Adhikari A."/>
            <person name="Zheng C.-J."/>
            <person name="Schuster L."/>
            <person name="Cowan T.M."/>
            <person name="Smanski M.J."/>
            <person name="Chevrette M.G."/>
            <person name="De Carvalho L.P.S."/>
            <person name="Shen B."/>
        </authorList>
    </citation>
    <scope>NUCLEOTIDE SEQUENCE [LARGE SCALE GENOMIC DNA]</scope>
    <source>
        <strain evidence="2 3">NPDC002593</strain>
    </source>
</reference>
<keyword evidence="1" id="KW-0175">Coiled coil</keyword>
<dbReference type="RefSeq" id="WP_387404234.1">
    <property type="nucleotide sequence ID" value="NZ_JBIAQY010000005.1"/>
</dbReference>
<feature type="coiled-coil region" evidence="1">
    <location>
        <begin position="166"/>
        <end position="193"/>
    </location>
</feature>
<dbReference type="Proteomes" id="UP001601992">
    <property type="component" value="Unassembled WGS sequence"/>
</dbReference>
<evidence type="ECO:0000256" key="1">
    <source>
        <dbReference type="SAM" id="Coils"/>
    </source>
</evidence>
<dbReference type="Gene3D" id="1.10.287.1490">
    <property type="match status" value="1"/>
</dbReference>